<keyword evidence="2" id="KW-1185">Reference proteome</keyword>
<name>A0ABU5NF24_9RICK</name>
<dbReference type="Proteomes" id="UP001291687">
    <property type="component" value="Unassembled WGS sequence"/>
</dbReference>
<accession>A0ABU5NF24</accession>
<reference evidence="1 2" key="1">
    <citation type="submission" date="2023-03" db="EMBL/GenBank/DDBJ databases">
        <title>Host association and intracellularity evolved multiple times independently in the Rickettsiales.</title>
        <authorList>
            <person name="Castelli M."/>
            <person name="Nardi T."/>
            <person name="Gammuto L."/>
            <person name="Bellinzona G."/>
            <person name="Sabaneyeva E."/>
            <person name="Potekhin A."/>
            <person name="Serra V."/>
            <person name="Petroni G."/>
            <person name="Sassera D."/>
        </authorList>
    </citation>
    <scope>NUCLEOTIDE SEQUENCE [LARGE SCALE GENOMIC DNA]</scope>
    <source>
        <strain evidence="1 2">Sr 2-6</strain>
    </source>
</reference>
<evidence type="ECO:0000313" key="1">
    <source>
        <dbReference type="EMBL" id="MEA0971792.1"/>
    </source>
</evidence>
<organism evidence="1 2">
    <name type="scientific">Candidatus Megaera venefica</name>
    <dbReference type="NCBI Taxonomy" id="2055910"/>
    <lineage>
        <taxon>Bacteria</taxon>
        <taxon>Pseudomonadati</taxon>
        <taxon>Pseudomonadota</taxon>
        <taxon>Alphaproteobacteria</taxon>
        <taxon>Rickettsiales</taxon>
        <taxon>Rickettsiaceae</taxon>
        <taxon>Candidatus Megaera</taxon>
    </lineage>
</organism>
<evidence type="ECO:0000313" key="2">
    <source>
        <dbReference type="Proteomes" id="UP001291687"/>
    </source>
</evidence>
<evidence type="ECO:0008006" key="3">
    <source>
        <dbReference type="Google" id="ProtNLM"/>
    </source>
</evidence>
<gene>
    <name evidence="1" type="ORF">Megvenef_01780</name>
</gene>
<dbReference type="EMBL" id="JARJFB010000280">
    <property type="protein sequence ID" value="MEA0971792.1"/>
    <property type="molecule type" value="Genomic_DNA"/>
</dbReference>
<comment type="caution">
    <text evidence="1">The sequence shown here is derived from an EMBL/GenBank/DDBJ whole genome shotgun (WGS) entry which is preliminary data.</text>
</comment>
<sequence length="64" mass="7671">MKRSGYKKVKANWLISEAVRRYLEQLENTTLVQEARKQSLLVSKQKNMDYDIWETNSDSEGWIY</sequence>
<proteinExistence type="predicted"/>
<protein>
    <recommendedName>
        <fullName evidence="3">CopG family transcriptional regulator</fullName>
    </recommendedName>
</protein>